<evidence type="ECO:0000256" key="6">
    <source>
        <dbReference type="ARBA" id="ARBA00022511"/>
    </source>
</evidence>
<dbReference type="GO" id="GO:0030430">
    <property type="term" value="C:host cell cytoplasm"/>
    <property type="evidence" value="ECO:0007669"/>
    <property type="project" value="UniProtKB-SubCell"/>
</dbReference>
<comment type="PTM">
    <text evidence="22">Ubiquitinated in the presence of host E1 ubiquitin-activating enzyme, E2 ubiquitin-conjugating enzyme and ubiquitin.</text>
</comment>
<comment type="caution">
    <text evidence="24">The sequence shown here is derived from an EMBL/GenBank/DDBJ whole genome shotgun (WGS) entry which is preliminary data.</text>
</comment>
<dbReference type="EC" id="2.3.2.27" evidence="5"/>
<dbReference type="Gene3D" id="3.80.10.10">
    <property type="entry name" value="Ribonuclease Inhibitor"/>
    <property type="match status" value="2"/>
</dbReference>
<comment type="subcellular location">
    <subcellularLocation>
        <location evidence="17">Host apical cell membrane</location>
        <topology evidence="17">Peripheral membrane protein</topology>
        <orientation evidence="17">Cytoplasmic side</orientation>
    </subcellularLocation>
    <subcellularLocation>
        <location evidence="2">Host cytoplasm</location>
    </subcellularLocation>
    <subcellularLocation>
        <location evidence="3">Secreted</location>
    </subcellularLocation>
</comment>
<dbReference type="GO" id="GO:0005576">
    <property type="term" value="C:extracellular region"/>
    <property type="evidence" value="ECO:0007669"/>
    <property type="project" value="UniProtKB-SubCell"/>
</dbReference>
<dbReference type="PROSITE" id="PS52053">
    <property type="entry name" value="NEL"/>
    <property type="match status" value="1"/>
</dbReference>
<evidence type="ECO:0000256" key="2">
    <source>
        <dbReference type="ARBA" id="ARBA00004192"/>
    </source>
</evidence>
<dbReference type="SMART" id="SM00369">
    <property type="entry name" value="LRR_TYP"/>
    <property type="match status" value="5"/>
</dbReference>
<dbReference type="Gene3D" id="3.30.2440.10">
    <property type="entry name" value="Secreted effector protein SifA"/>
    <property type="match status" value="1"/>
</dbReference>
<evidence type="ECO:0000256" key="16">
    <source>
        <dbReference type="ARBA" id="ARBA00023200"/>
    </source>
</evidence>
<dbReference type="SMART" id="SM00364">
    <property type="entry name" value="LRR_BAC"/>
    <property type="match status" value="12"/>
</dbReference>
<sequence>MPFHIGSGCLPATISNRRIYRIAWSDTPPEMSSWEKMKEFFCSTHQTEALECIWAICHPPAGTTREDMINRFELLRTLAYAGWEESIHSGQHGENYFCILDEDSQEILSVTLDDAGNYTVNCQGYSETHRLTLDTAQGEEGTGHAEGASGTFRTSFVPATTAPQTPAEYDAVWSAWRRAAPAEESRGRAAVVQKMRACLNNGNAVLNVGESGLTTLPDCLPAHITTLVIPDNNLTSLPALPPELRTLEVSGNQLTSLPVLPPGLLELSIFSNPLTHLPALPSGLCKLWIFGNQLTSLPVLPPGLQELSVSDNQLASLPALPSELCKLWAYNNQLTSLPALPSELCKLWAYNNQLTSLPTLPSGLQELSVSDNQLASLPTLPSELYKLWAYNNRLTSLPALPSGLKELIVSGNRLTSLPVLPSELKELMVSGNRLTSLPMLPSGLLSLSVYRNQLTRLPESLIHLSSETTVNLEGNPLSERTLQALREITSAPGYSGPIIRFDMAGASAPRETRALHLAAADWLVPAREGEPAPADRWHMFGQEDNADAFSLFLDRLSETENFIKDAGFKAQISSWLAQLAEDEALRANTFAMATEATSSCEDRVTFFLHQMKNVQLVHNAEKGQYDNDLAALVATGREMFRLGKLEQIAREKVRTLALVDEIEVWLAYQNKLKKSLGLTSVTSEMRFFDVSGVTVTDLQDAELQVKAAEKSEFREWILQWGPLHRVLERKAPERVNALREKQISDYEETYRMLSDTELRPSGLVGNTDAERTIGARAMESAKKTFLDGLRPLVEEMLGSYLNVQWRRN</sequence>
<dbReference type="InterPro" id="IPR051071">
    <property type="entry name" value="LRR-bact_E3_ubiq_ligases"/>
</dbReference>
<evidence type="ECO:0000256" key="19">
    <source>
        <dbReference type="ARBA" id="ARBA00078926"/>
    </source>
</evidence>
<keyword evidence="6" id="KW-1032">Host cell membrane</keyword>
<keyword evidence="14" id="KW-0843">Virulence</keyword>
<dbReference type="InterPro" id="IPR029487">
    <property type="entry name" value="NEL_dom"/>
</dbReference>
<evidence type="ECO:0000256" key="7">
    <source>
        <dbReference type="ARBA" id="ARBA00022525"/>
    </source>
</evidence>
<proteinExistence type="inferred from homology"/>
<protein>
    <recommendedName>
        <fullName evidence="18">E3 ubiquitin-protein ligase SspH2</fullName>
        <ecNumber evidence="5">2.3.2.27</ecNumber>
    </recommendedName>
    <alternativeName>
        <fullName evidence="21">RING-type E3 ubiquitin transferase SspH2</fullName>
    </alternativeName>
    <alternativeName>
        <fullName evidence="20">Salmonella secreted protein H2</fullName>
    </alternativeName>
    <alternativeName>
        <fullName evidence="19">Secreted effector protein sspH2</fullName>
    </alternativeName>
</protein>
<evidence type="ECO:0000256" key="9">
    <source>
        <dbReference type="ARBA" id="ARBA00022679"/>
    </source>
</evidence>
<dbReference type="EMBL" id="AAGKAU010000018">
    <property type="protein sequence ID" value="EBO9172641.1"/>
    <property type="molecule type" value="Genomic_DNA"/>
</dbReference>
<dbReference type="Gene3D" id="1.20.58.90">
    <property type="match status" value="1"/>
</dbReference>
<keyword evidence="9 22" id="KW-0808">Transferase</keyword>
<reference evidence="24" key="1">
    <citation type="submission" date="2019-07" db="EMBL/GenBank/DDBJ databases">
        <authorList>
            <consortium name="GenomeTrakr network: Whole genome sequencing for foodborne pathogen traceback"/>
        </authorList>
    </citation>
    <scope>NUCLEOTIDE SEQUENCE</scope>
    <source>
        <strain evidence="24">FSIS31901954</strain>
    </source>
</reference>
<dbReference type="Gene3D" id="1.20.58.360">
    <property type="entry name" value="Shigella T3SS effector IpaH defines"/>
    <property type="match status" value="1"/>
</dbReference>
<accession>A0A5U2A8U4</accession>
<evidence type="ECO:0000313" key="24">
    <source>
        <dbReference type="EMBL" id="EBO9172641.1"/>
    </source>
</evidence>
<dbReference type="PANTHER" id="PTHR47114:SF2">
    <property type="entry name" value="OLIGODENDROCYTE-MYELIN GLYCOPROTEIN"/>
    <property type="match status" value="1"/>
</dbReference>
<evidence type="ECO:0000256" key="8">
    <source>
        <dbReference type="ARBA" id="ARBA00022614"/>
    </source>
</evidence>
<comment type="similarity">
    <text evidence="4 22">Belongs to the LRR-containing bacterial E3 ligase family.</text>
</comment>
<organism evidence="24">
    <name type="scientific">Salmonella infantis</name>
    <dbReference type="NCBI Taxonomy" id="595"/>
    <lineage>
        <taxon>Bacteria</taxon>
        <taxon>Pseudomonadati</taxon>
        <taxon>Pseudomonadota</taxon>
        <taxon>Gammaproteobacteria</taxon>
        <taxon>Enterobacterales</taxon>
        <taxon>Enterobacteriaceae</taxon>
        <taxon>Salmonella</taxon>
    </lineage>
</organism>
<name>A0A5U2A8U4_SALIN</name>
<keyword evidence="11 22" id="KW-0833">Ubl conjugation pathway</keyword>
<evidence type="ECO:0000256" key="13">
    <source>
        <dbReference type="ARBA" id="ARBA00022870"/>
    </source>
</evidence>
<dbReference type="FunFam" id="1.20.1270.130:FF:000002">
    <property type="entry name" value="Type III secretion system effector protein-E3 Ubiquitin ligase"/>
    <property type="match status" value="1"/>
</dbReference>
<evidence type="ECO:0000256" key="11">
    <source>
        <dbReference type="ARBA" id="ARBA00022786"/>
    </source>
</evidence>
<dbReference type="PROSITE" id="PS51450">
    <property type="entry name" value="LRR"/>
    <property type="match status" value="4"/>
</dbReference>
<dbReference type="FunFam" id="1.20.58.90:FF:000013">
    <property type="entry name" value="Type III secretion system effector protein-E3 Ubiquitin ligase"/>
    <property type="match status" value="1"/>
</dbReference>
<dbReference type="InterPro" id="IPR032675">
    <property type="entry name" value="LRR_dom_sf"/>
</dbReference>
<keyword evidence="13" id="KW-1043">Host membrane</keyword>
<evidence type="ECO:0000256" key="14">
    <source>
        <dbReference type="ARBA" id="ARBA00023026"/>
    </source>
</evidence>
<dbReference type="Pfam" id="PF14496">
    <property type="entry name" value="NEL"/>
    <property type="match status" value="1"/>
</dbReference>
<dbReference type="GO" id="GO:0016567">
    <property type="term" value="P:protein ubiquitination"/>
    <property type="evidence" value="ECO:0007669"/>
    <property type="project" value="InterPro"/>
</dbReference>
<evidence type="ECO:0000256" key="15">
    <source>
        <dbReference type="ARBA" id="ARBA00023136"/>
    </source>
</evidence>
<keyword evidence="12 22" id="KW-0832">Ubl conjugation</keyword>
<evidence type="ECO:0000256" key="5">
    <source>
        <dbReference type="ARBA" id="ARBA00012483"/>
    </source>
</evidence>
<evidence type="ECO:0000256" key="21">
    <source>
        <dbReference type="ARBA" id="ARBA00083821"/>
    </source>
</evidence>
<evidence type="ECO:0000256" key="17">
    <source>
        <dbReference type="ARBA" id="ARBA00060460"/>
    </source>
</evidence>
<dbReference type="GO" id="GO:0061630">
    <property type="term" value="F:ubiquitin protein ligase activity"/>
    <property type="evidence" value="ECO:0007669"/>
    <property type="project" value="UniProtKB-EC"/>
</dbReference>
<evidence type="ECO:0000256" key="3">
    <source>
        <dbReference type="ARBA" id="ARBA00004613"/>
    </source>
</evidence>
<evidence type="ECO:0000256" key="10">
    <source>
        <dbReference type="ARBA" id="ARBA00022737"/>
    </source>
</evidence>
<gene>
    <name evidence="24" type="ORF">FEH63_12925</name>
</gene>
<evidence type="ECO:0000256" key="4">
    <source>
        <dbReference type="ARBA" id="ARBA00009868"/>
    </source>
</evidence>
<dbReference type="FunFam" id="3.30.2440.10:FF:000001">
    <property type="entry name" value="SPI-2 type III secretion system effector SseI"/>
    <property type="match status" value="1"/>
</dbReference>
<evidence type="ECO:0000256" key="12">
    <source>
        <dbReference type="ARBA" id="ARBA00022843"/>
    </source>
</evidence>
<keyword evidence="15" id="KW-0472">Membrane</keyword>
<keyword evidence="10" id="KW-0677">Repeat</keyword>
<dbReference type="InterPro" id="IPR001611">
    <property type="entry name" value="Leu-rich_rpt"/>
</dbReference>
<feature type="domain" description="NEL" evidence="23">
    <location>
        <begin position="514"/>
        <end position="808"/>
    </location>
</feature>
<keyword evidence="16 22" id="KW-1035">Host cytoplasm</keyword>
<keyword evidence="8" id="KW-0433">Leucine-rich repeat</keyword>
<evidence type="ECO:0000256" key="22">
    <source>
        <dbReference type="PROSITE-ProRule" id="PRU01398"/>
    </source>
</evidence>
<feature type="active site" description="Glycyl thioester intermediate" evidence="22">
    <location>
        <position position="600"/>
    </location>
</feature>
<comment type="catalytic activity">
    <reaction evidence="1">
        <text>S-ubiquitinyl-[E2 ubiquitin-conjugating enzyme]-L-cysteine + [acceptor protein]-L-lysine = [E2 ubiquitin-conjugating enzyme]-L-cysteine + N(6)-ubiquitinyl-[acceptor protein]-L-lysine.</text>
        <dbReference type="EC" id="2.3.2.27"/>
    </reaction>
</comment>
<dbReference type="PANTHER" id="PTHR47114">
    <property type="match status" value="1"/>
</dbReference>
<dbReference type="SUPFAM" id="SSF52058">
    <property type="entry name" value="L domain-like"/>
    <property type="match status" value="1"/>
</dbReference>
<dbReference type="FunFam" id="1.20.58.360:FF:000001">
    <property type="entry name" value="Probable E3 ubiquitin-protein ligase ipaH7.8"/>
    <property type="match status" value="1"/>
</dbReference>
<dbReference type="AlphaFoldDB" id="A0A5U2A8U4"/>
<dbReference type="GO" id="GO:0020002">
    <property type="term" value="C:host cell plasma membrane"/>
    <property type="evidence" value="ECO:0007669"/>
    <property type="project" value="UniProtKB-SubCell"/>
</dbReference>
<evidence type="ECO:0000259" key="23">
    <source>
        <dbReference type="PROSITE" id="PS52053"/>
    </source>
</evidence>
<evidence type="ECO:0000256" key="18">
    <source>
        <dbReference type="ARBA" id="ARBA00074657"/>
    </source>
</evidence>
<dbReference type="InterPro" id="IPR003591">
    <property type="entry name" value="Leu-rich_rpt_typical-subtyp"/>
</dbReference>
<dbReference type="Gene3D" id="1.20.1270.130">
    <property type="entry name" value="Shigella T3SS effector IpaH domain"/>
    <property type="match status" value="1"/>
</dbReference>
<evidence type="ECO:0000256" key="20">
    <source>
        <dbReference type="ARBA" id="ARBA00079391"/>
    </source>
</evidence>
<evidence type="ECO:0000256" key="1">
    <source>
        <dbReference type="ARBA" id="ARBA00000900"/>
    </source>
</evidence>
<keyword evidence="7 22" id="KW-0964">Secreted</keyword>